<name>A0A8S1WEI6_9CILI</name>
<keyword evidence="4" id="KW-1185">Reference proteome</keyword>
<dbReference type="OrthoDB" id="311131at2759"/>
<accession>A0A8S1WEI6</accession>
<feature type="coiled-coil region" evidence="1">
    <location>
        <begin position="264"/>
        <end position="302"/>
    </location>
</feature>
<keyword evidence="1" id="KW-0175">Coiled coil</keyword>
<proteinExistence type="predicted"/>
<evidence type="ECO:0000256" key="2">
    <source>
        <dbReference type="SAM" id="MobiDB-lite"/>
    </source>
</evidence>
<evidence type="ECO:0000256" key="1">
    <source>
        <dbReference type="SAM" id="Coils"/>
    </source>
</evidence>
<organism evidence="3 4">
    <name type="scientific">Paramecium pentaurelia</name>
    <dbReference type="NCBI Taxonomy" id="43138"/>
    <lineage>
        <taxon>Eukaryota</taxon>
        <taxon>Sar</taxon>
        <taxon>Alveolata</taxon>
        <taxon>Ciliophora</taxon>
        <taxon>Intramacronucleata</taxon>
        <taxon>Oligohymenophorea</taxon>
        <taxon>Peniculida</taxon>
        <taxon>Parameciidae</taxon>
        <taxon>Paramecium</taxon>
    </lineage>
</organism>
<evidence type="ECO:0000313" key="4">
    <source>
        <dbReference type="Proteomes" id="UP000689195"/>
    </source>
</evidence>
<evidence type="ECO:0000313" key="3">
    <source>
        <dbReference type="EMBL" id="CAD8188518.1"/>
    </source>
</evidence>
<gene>
    <name evidence="3" type="ORF">PPENT_87.1.T0910187</name>
</gene>
<feature type="coiled-coil region" evidence="1">
    <location>
        <begin position="353"/>
        <end position="420"/>
    </location>
</feature>
<dbReference type="EMBL" id="CAJJDO010000091">
    <property type="protein sequence ID" value="CAD8188518.1"/>
    <property type="molecule type" value="Genomic_DNA"/>
</dbReference>
<feature type="region of interest" description="Disordered" evidence="2">
    <location>
        <begin position="588"/>
        <end position="617"/>
    </location>
</feature>
<comment type="caution">
    <text evidence="3">The sequence shown here is derived from an EMBL/GenBank/DDBJ whole genome shotgun (WGS) entry which is preliminary data.</text>
</comment>
<reference evidence="3" key="1">
    <citation type="submission" date="2021-01" db="EMBL/GenBank/DDBJ databases">
        <authorList>
            <consortium name="Genoscope - CEA"/>
            <person name="William W."/>
        </authorList>
    </citation>
    <scope>NUCLEOTIDE SEQUENCE</scope>
</reference>
<dbReference type="AlphaFoldDB" id="A0A8S1WEI6"/>
<dbReference type="Proteomes" id="UP000689195">
    <property type="component" value="Unassembled WGS sequence"/>
</dbReference>
<protein>
    <submittedName>
        <fullName evidence="3">Uncharacterized protein</fullName>
    </submittedName>
</protein>
<sequence>MIKYCQFHQWEEEKYICIHKTRLQKEDNKFSCHKCLDWKKSNNYIKSMKEVEEEAKQNIVKFVEMQTKIINSNNEMKQKYLESLTELCQKINQYFQKQQKSITSLIEQQNQILTQNINQANSLLNEQSVLDSQSLDNFIIFTTLNEANQQIIENKYVSINKCLEKQFYYEFAEIQCKVNQLTTLEYKFDNIPKYEVEQFKILTADKEKDKLQYCKDHQMEKNCICTHEDCLKEKKKEYLCLGCSMNSHSQHFKGNFIKTVKKIKTEQNEKLKIIKEQYEMLKQEVENRIDKELTANQQKQQENFVNSQTTRENLKQLEAQIKINPFNQKPNYTYYNIDQNLLSYDQDMIKLEFQSKLDQLDQLKQQITKIKKEEFNQQYQTTEEQSLTYKQETFKLKKLVQQYEIQISELQKKLEANSSESIIAEIKKSQKQLIEESLKQSQKQFIEGVNEIKSQIQTFPKVVTESKQFSSLQSDLNNVITIINKINQQSLQIPNLYQELKNSINGQEGIKQQITNLTNLYQDLKVMLKGMNEIKSSILTIPKLVLESKQFSSLQSNTTDMINRIIQLTIKVSTPQIVYQPQQILNNSQGQNEQPMGAGSFQQNQGFHYNYHNNSKR</sequence>